<sequence>LLLAQLLPLYKLVPWRSSKESSLLGIKADLGEFGAN</sequence>
<dbReference type="AlphaFoldDB" id="A0A7J9E1F1"/>
<protein>
    <submittedName>
        <fullName evidence="1">Uncharacterized protein</fullName>
    </submittedName>
</protein>
<proteinExistence type="predicted"/>
<evidence type="ECO:0000313" key="2">
    <source>
        <dbReference type="Proteomes" id="UP000593568"/>
    </source>
</evidence>
<organism evidence="1 2">
    <name type="scientific">Gossypium trilobum</name>
    <dbReference type="NCBI Taxonomy" id="34281"/>
    <lineage>
        <taxon>Eukaryota</taxon>
        <taxon>Viridiplantae</taxon>
        <taxon>Streptophyta</taxon>
        <taxon>Embryophyta</taxon>
        <taxon>Tracheophyta</taxon>
        <taxon>Spermatophyta</taxon>
        <taxon>Magnoliopsida</taxon>
        <taxon>eudicotyledons</taxon>
        <taxon>Gunneridae</taxon>
        <taxon>Pentapetalae</taxon>
        <taxon>rosids</taxon>
        <taxon>malvids</taxon>
        <taxon>Malvales</taxon>
        <taxon>Malvaceae</taxon>
        <taxon>Malvoideae</taxon>
        <taxon>Gossypium</taxon>
    </lineage>
</organism>
<gene>
    <name evidence="1" type="ORF">Gotri_015826</name>
</gene>
<keyword evidence="2" id="KW-1185">Reference proteome</keyword>
<comment type="caution">
    <text evidence="1">The sequence shown here is derived from an EMBL/GenBank/DDBJ whole genome shotgun (WGS) entry which is preliminary data.</text>
</comment>
<reference evidence="1 2" key="1">
    <citation type="journal article" date="2019" name="Genome Biol. Evol.">
        <title>Insights into the evolution of the New World diploid cottons (Gossypium, subgenus Houzingenia) based on genome sequencing.</title>
        <authorList>
            <person name="Grover C.E."/>
            <person name="Arick M.A. 2nd"/>
            <person name="Thrash A."/>
            <person name="Conover J.L."/>
            <person name="Sanders W.S."/>
            <person name="Peterson D.G."/>
            <person name="Frelichowski J.E."/>
            <person name="Scheffler J.A."/>
            <person name="Scheffler B.E."/>
            <person name="Wendel J.F."/>
        </authorList>
    </citation>
    <scope>NUCLEOTIDE SEQUENCE [LARGE SCALE GENOMIC DNA]</scope>
    <source>
        <strain evidence="1">8</strain>
        <tissue evidence="1">Leaf</tissue>
    </source>
</reference>
<evidence type="ECO:0000313" key="1">
    <source>
        <dbReference type="EMBL" id="MBA0766822.1"/>
    </source>
</evidence>
<dbReference type="Proteomes" id="UP000593568">
    <property type="component" value="Unassembled WGS sequence"/>
</dbReference>
<feature type="non-terminal residue" evidence="1">
    <location>
        <position position="1"/>
    </location>
</feature>
<accession>A0A7J9E1F1</accession>
<dbReference type="EMBL" id="JABEZW010000006">
    <property type="protein sequence ID" value="MBA0766822.1"/>
    <property type="molecule type" value="Genomic_DNA"/>
</dbReference>
<name>A0A7J9E1F1_9ROSI</name>